<dbReference type="EMBL" id="NBNE01001049">
    <property type="protein sequence ID" value="OWZ15805.1"/>
    <property type="molecule type" value="Genomic_DNA"/>
</dbReference>
<organism evidence="3 4">
    <name type="scientific">Phytophthora megakarya</name>
    <dbReference type="NCBI Taxonomy" id="4795"/>
    <lineage>
        <taxon>Eukaryota</taxon>
        <taxon>Sar</taxon>
        <taxon>Stramenopiles</taxon>
        <taxon>Oomycota</taxon>
        <taxon>Peronosporomycetes</taxon>
        <taxon>Peronosporales</taxon>
        <taxon>Peronosporaceae</taxon>
        <taxon>Phytophthora</taxon>
    </lineage>
</organism>
<dbReference type="GO" id="GO:0004523">
    <property type="term" value="F:RNA-DNA hybrid ribonuclease activity"/>
    <property type="evidence" value="ECO:0007669"/>
    <property type="project" value="InterPro"/>
</dbReference>
<dbReference type="PANTHER" id="PTHR33064">
    <property type="entry name" value="POL PROTEIN"/>
    <property type="match status" value="1"/>
</dbReference>
<dbReference type="Gene3D" id="3.30.420.10">
    <property type="entry name" value="Ribonuclease H-like superfamily/Ribonuclease H"/>
    <property type="match status" value="1"/>
</dbReference>
<keyword evidence="4" id="KW-1185">Reference proteome</keyword>
<comment type="caution">
    <text evidence="3">The sequence shown here is derived from an EMBL/GenBank/DDBJ whole genome shotgun (WGS) entry which is preliminary data.</text>
</comment>
<keyword evidence="3" id="KW-0548">Nucleotidyltransferase</keyword>
<evidence type="ECO:0000259" key="1">
    <source>
        <dbReference type="Pfam" id="PF13456"/>
    </source>
</evidence>
<dbReference type="InterPro" id="IPR043502">
    <property type="entry name" value="DNA/RNA_pol_sf"/>
</dbReference>
<keyword evidence="3" id="KW-0695">RNA-directed DNA polymerase</keyword>
<name>A0A225WDX6_9STRA</name>
<dbReference type="PANTHER" id="PTHR33064:SF37">
    <property type="entry name" value="RIBONUCLEASE H"/>
    <property type="match status" value="1"/>
</dbReference>
<dbReference type="InterPro" id="IPR051320">
    <property type="entry name" value="Viral_Replic_Matur_Polypro"/>
</dbReference>
<dbReference type="Pfam" id="PF13456">
    <property type="entry name" value="RVT_3"/>
    <property type="match status" value="1"/>
</dbReference>
<dbReference type="InterPro" id="IPR036397">
    <property type="entry name" value="RNaseH_sf"/>
</dbReference>
<dbReference type="Pfam" id="PF17919">
    <property type="entry name" value="RT_RNaseH_2"/>
    <property type="match status" value="1"/>
</dbReference>
<feature type="domain" description="RNase H type-1" evidence="1">
    <location>
        <begin position="339"/>
        <end position="429"/>
    </location>
</feature>
<dbReference type="InterPro" id="IPR012337">
    <property type="entry name" value="RNaseH-like_sf"/>
</dbReference>
<accession>A0A225WDX6</accession>
<evidence type="ECO:0000259" key="2">
    <source>
        <dbReference type="Pfam" id="PF17919"/>
    </source>
</evidence>
<dbReference type="InterPro" id="IPR002156">
    <property type="entry name" value="RNaseH_domain"/>
</dbReference>
<dbReference type="GO" id="GO:0003676">
    <property type="term" value="F:nucleic acid binding"/>
    <property type="evidence" value="ECO:0007669"/>
    <property type="project" value="InterPro"/>
</dbReference>
<sequence>MNSPNEFTRILKSEDHGSTLDVFEDGEPVDPGKPSVLGRRSYVDDILIPANNWDQTCDRVEGLLEACNKVLGGMPKVEYLGHKVSYNGLEANPKDLSALTDLAFPGSLRAMQSFLGNQGSQGDRGVDHRKALDLEAPNSTEVDPRWIHAHRSFSVLKTKIATTPILRHFDPDQRATVVVYASDWAISGSLMQEYDQIYYPSNELNNGIAEKEVLALPRILDLNHNALVGRPIHIHSPTGTSGTVGCSVVAMDSRDHQVCQGEDEILGSLAASITPRSEVDKALTSIAPKKEPRRKIQAPTLTIGRGEDLYVVSFDGSARVKRGGGAYSAILVLKARSGYAEGLTVNEAEYHGLLLCLDLLEDLDPRRLVICGGSNLVIRQVRGEIDCKAPGLTLLGQRALYRLRAWPDHELLHVKRDWNGSADSLASAALQRQCGVGVETEEETQDIVTLNRLNEILIMKTEDEIA</sequence>
<dbReference type="GO" id="GO:0003964">
    <property type="term" value="F:RNA-directed DNA polymerase activity"/>
    <property type="evidence" value="ECO:0007669"/>
    <property type="project" value="UniProtKB-KW"/>
</dbReference>
<dbReference type="SUPFAM" id="SSF53098">
    <property type="entry name" value="Ribonuclease H-like"/>
    <property type="match status" value="1"/>
</dbReference>
<evidence type="ECO:0000313" key="4">
    <source>
        <dbReference type="Proteomes" id="UP000198211"/>
    </source>
</evidence>
<reference evidence="4" key="1">
    <citation type="submission" date="2017-03" db="EMBL/GenBank/DDBJ databases">
        <title>Phytopthora megakarya and P. palmivora, two closely related causual agents of cacao black pod achieved similar genome size and gene model numbers by different mechanisms.</title>
        <authorList>
            <person name="Ali S."/>
            <person name="Shao J."/>
            <person name="Larry D.J."/>
            <person name="Kronmiller B."/>
            <person name="Shen D."/>
            <person name="Strem M.D."/>
            <person name="Melnick R.L."/>
            <person name="Guiltinan M.J."/>
            <person name="Tyler B.M."/>
            <person name="Meinhardt L.W."/>
            <person name="Bailey B.A."/>
        </authorList>
    </citation>
    <scope>NUCLEOTIDE SEQUENCE [LARGE SCALE GENOMIC DNA]</scope>
    <source>
        <strain evidence="4">zdho120</strain>
    </source>
</reference>
<dbReference type="InterPro" id="IPR041577">
    <property type="entry name" value="RT_RNaseH_2"/>
</dbReference>
<evidence type="ECO:0000313" key="3">
    <source>
        <dbReference type="EMBL" id="OWZ15805.1"/>
    </source>
</evidence>
<dbReference type="AlphaFoldDB" id="A0A225WDX6"/>
<feature type="domain" description="Reverse transcriptase/retrotransposon-derived protein RNase H-like" evidence="2">
    <location>
        <begin position="150"/>
        <end position="234"/>
    </location>
</feature>
<protein>
    <submittedName>
        <fullName evidence="3">Reverse transcriptase</fullName>
    </submittedName>
</protein>
<dbReference type="SUPFAM" id="SSF56672">
    <property type="entry name" value="DNA/RNA polymerases"/>
    <property type="match status" value="1"/>
</dbReference>
<keyword evidence="3" id="KW-0808">Transferase</keyword>
<proteinExistence type="predicted"/>
<dbReference type="Proteomes" id="UP000198211">
    <property type="component" value="Unassembled WGS sequence"/>
</dbReference>
<gene>
    <name evidence="3" type="ORF">PHMEG_00010487</name>
</gene>
<dbReference type="OrthoDB" id="108183at2759"/>